<evidence type="ECO:0000256" key="3">
    <source>
        <dbReference type="ARBA" id="ARBA00007447"/>
    </source>
</evidence>
<comment type="similarity">
    <text evidence="3 14">Belongs to the peptidase A1 family.</text>
</comment>
<dbReference type="AlphaFoldDB" id="A0A875S1M0"/>
<dbReference type="GO" id="GO:0005576">
    <property type="term" value="C:extracellular region"/>
    <property type="evidence" value="ECO:0007669"/>
    <property type="project" value="UniProtKB-SubCell"/>
</dbReference>
<dbReference type="CDD" id="cd05474">
    <property type="entry name" value="SAP_like"/>
    <property type="match status" value="1"/>
</dbReference>
<feature type="signal peptide" evidence="16">
    <location>
        <begin position="1"/>
        <end position="22"/>
    </location>
</feature>
<evidence type="ECO:0000256" key="9">
    <source>
        <dbReference type="ARBA" id="ARBA00022801"/>
    </source>
</evidence>
<evidence type="ECO:0000256" key="8">
    <source>
        <dbReference type="ARBA" id="ARBA00022750"/>
    </source>
</evidence>
<keyword evidence="5" id="KW-0964">Secreted</keyword>
<feature type="active site" evidence="12">
    <location>
        <position position="91"/>
    </location>
</feature>
<evidence type="ECO:0000256" key="5">
    <source>
        <dbReference type="ARBA" id="ARBA00022525"/>
    </source>
</evidence>
<evidence type="ECO:0000256" key="13">
    <source>
        <dbReference type="PIRSR" id="PIRSR601461-2"/>
    </source>
</evidence>
<dbReference type="GO" id="GO:0006508">
    <property type="term" value="P:proteolysis"/>
    <property type="evidence" value="ECO:0007669"/>
    <property type="project" value="UniProtKB-KW"/>
</dbReference>
<dbReference type="GeneID" id="62195550"/>
<protein>
    <recommendedName>
        <fullName evidence="4">candidapepsin</fullName>
        <ecNumber evidence="4">3.4.23.24</ecNumber>
    </recommendedName>
</protein>
<dbReference type="GO" id="GO:0004190">
    <property type="term" value="F:aspartic-type endopeptidase activity"/>
    <property type="evidence" value="ECO:0007669"/>
    <property type="project" value="UniProtKB-KW"/>
</dbReference>
<name>A0A875S1M0_EENNA</name>
<feature type="compositionally biased region" description="Low complexity" evidence="15">
    <location>
        <begin position="571"/>
        <end position="602"/>
    </location>
</feature>
<evidence type="ECO:0000256" key="16">
    <source>
        <dbReference type="SAM" id="SignalP"/>
    </source>
</evidence>
<keyword evidence="6 14" id="KW-0645">Protease</keyword>
<evidence type="ECO:0000256" key="2">
    <source>
        <dbReference type="ARBA" id="ARBA00004613"/>
    </source>
</evidence>
<evidence type="ECO:0000256" key="11">
    <source>
        <dbReference type="ARBA" id="ARBA00023157"/>
    </source>
</evidence>
<evidence type="ECO:0000256" key="1">
    <source>
        <dbReference type="ARBA" id="ARBA00001675"/>
    </source>
</evidence>
<dbReference type="SUPFAM" id="SSF50630">
    <property type="entry name" value="Acid proteases"/>
    <property type="match status" value="1"/>
</dbReference>
<gene>
    <name evidence="18" type="ORF">FOA43_002149</name>
</gene>
<organism evidence="18 19">
    <name type="scientific">Eeniella nana</name>
    <name type="common">Yeast</name>
    <name type="synonym">Brettanomyces nanus</name>
    <dbReference type="NCBI Taxonomy" id="13502"/>
    <lineage>
        <taxon>Eukaryota</taxon>
        <taxon>Fungi</taxon>
        <taxon>Dikarya</taxon>
        <taxon>Ascomycota</taxon>
        <taxon>Saccharomycotina</taxon>
        <taxon>Pichiomycetes</taxon>
        <taxon>Pichiales</taxon>
        <taxon>Pichiaceae</taxon>
        <taxon>Brettanomyces</taxon>
    </lineage>
</organism>
<dbReference type="InterPro" id="IPR001969">
    <property type="entry name" value="Aspartic_peptidase_AS"/>
</dbReference>
<keyword evidence="9 14" id="KW-0378">Hydrolase</keyword>
<evidence type="ECO:0000256" key="10">
    <source>
        <dbReference type="ARBA" id="ARBA00023145"/>
    </source>
</evidence>
<dbReference type="InterPro" id="IPR021109">
    <property type="entry name" value="Peptidase_aspartic_dom_sf"/>
</dbReference>
<keyword evidence="19" id="KW-1185">Reference proteome</keyword>
<feature type="active site" evidence="12">
    <location>
        <position position="403"/>
    </location>
</feature>
<feature type="chain" id="PRO_5034164329" description="candidapepsin" evidence="16">
    <location>
        <begin position="23"/>
        <end position="624"/>
    </location>
</feature>
<evidence type="ECO:0000313" key="18">
    <source>
        <dbReference type="EMBL" id="QPG74813.1"/>
    </source>
</evidence>
<dbReference type="KEGG" id="bnn:FOA43_002149"/>
<comment type="subcellular location">
    <subcellularLocation>
        <location evidence="2">Secreted</location>
    </subcellularLocation>
</comment>
<evidence type="ECO:0000256" key="15">
    <source>
        <dbReference type="SAM" id="MobiDB-lite"/>
    </source>
</evidence>
<dbReference type="EC" id="3.4.23.24" evidence="4"/>
<dbReference type="Proteomes" id="UP000662931">
    <property type="component" value="Chromosome 2"/>
</dbReference>
<feature type="disulfide bond" evidence="13">
    <location>
        <begin position="437"/>
        <end position="476"/>
    </location>
</feature>
<sequence>MLFSFPLLATLASLSLVSTATASGSPGYIKLDAQKFRGNSWEEAKLGAQPRVLQKRDSDGTVTMILENEQTFYQTILEIGSTKQRVAVLVDTGSSDLWVVSSNNTGCLAGTTGSLSSGVVSVHSSAGSTIAGTLVSSLSSATATGSLLGDIYSIESDYSLMSDVYYTTITTMMMKGIALSNIRNLNADIGSPTVEKANDDSDYASSSIATAEPTLDCSEYGTFNSNDSDTFSSNNTAFSIEYADDTFAIGIWGNDNVMINSVKVSDLSFAVCDDTDNQLGVLGIGLPGLETTYGGSTSSSTSDMYMYANLPIKMRDLGLIESVSYSVYLNDSDSSEASILFGAIDHDKYVGDLSLFPIINSVASYGYKNPIRLEITLNSLNLGSSKEDKQVTFGSGYAPALLDTGTTLTYMPTDILDELFSWLSVEYSSSLGYYMKCDDADGLSITFNFQGVDIRVPLSDFLVTLTTTSGSTSSYCMVGLKENSDESFTLGDSFLRNVYFAVDMENYVIAMAPANLNSTSEDIEVISSSIPSAVSAPDWSMSYGGSSTLMTEVSTSPVALSSVTIASRVQTTGTSKSSGTEGTKSTKSSSSSGSSSKNSASSSSSFRWSLLLPIAVGMGMAVMM</sequence>
<dbReference type="OrthoDB" id="771136at2759"/>
<dbReference type="PANTHER" id="PTHR47966">
    <property type="entry name" value="BETA-SITE APP-CLEAVING ENZYME, ISOFORM A-RELATED"/>
    <property type="match status" value="1"/>
</dbReference>
<dbReference type="Gene3D" id="2.40.70.10">
    <property type="entry name" value="Acid Proteases"/>
    <property type="match status" value="2"/>
</dbReference>
<evidence type="ECO:0000256" key="12">
    <source>
        <dbReference type="PIRSR" id="PIRSR601461-1"/>
    </source>
</evidence>
<keyword evidence="7 16" id="KW-0732">Signal</keyword>
<dbReference type="InterPro" id="IPR033121">
    <property type="entry name" value="PEPTIDASE_A1"/>
</dbReference>
<evidence type="ECO:0000313" key="19">
    <source>
        <dbReference type="Proteomes" id="UP000662931"/>
    </source>
</evidence>
<evidence type="ECO:0000256" key="14">
    <source>
        <dbReference type="RuleBase" id="RU000454"/>
    </source>
</evidence>
<keyword evidence="10" id="KW-0865">Zymogen</keyword>
<dbReference type="PROSITE" id="PS00141">
    <property type="entry name" value="ASP_PROTEASE"/>
    <property type="match status" value="2"/>
</dbReference>
<comment type="catalytic activity">
    <reaction evidence="1">
        <text>Preferential cleavage at the carboxyl of hydrophobic amino acids, but fails to cleave 15-Leu-|-Tyr-16, 16-Tyr-|-Leu-17 and 24-Phe-|-Phe-25 of insulin B chain. Activates trypsinogen, and degrades keratin.</text>
        <dbReference type="EC" id="3.4.23.24"/>
    </reaction>
</comment>
<evidence type="ECO:0000256" key="6">
    <source>
        <dbReference type="ARBA" id="ARBA00022670"/>
    </source>
</evidence>
<feature type="region of interest" description="Disordered" evidence="15">
    <location>
        <begin position="570"/>
        <end position="602"/>
    </location>
</feature>
<dbReference type="InterPro" id="IPR033876">
    <property type="entry name" value="SAP-like"/>
</dbReference>
<dbReference type="EMBL" id="CP064813">
    <property type="protein sequence ID" value="QPG74813.1"/>
    <property type="molecule type" value="Genomic_DNA"/>
</dbReference>
<evidence type="ECO:0000256" key="4">
    <source>
        <dbReference type="ARBA" id="ARBA00013207"/>
    </source>
</evidence>
<accession>A0A875S1M0</accession>
<dbReference type="Pfam" id="PF00026">
    <property type="entry name" value="Asp"/>
    <property type="match status" value="2"/>
</dbReference>
<evidence type="ECO:0000256" key="7">
    <source>
        <dbReference type="ARBA" id="ARBA00022729"/>
    </source>
</evidence>
<dbReference type="RefSeq" id="XP_038778378.1">
    <property type="nucleotide sequence ID" value="XM_038922450.1"/>
</dbReference>
<keyword evidence="8 14" id="KW-0064">Aspartyl protease</keyword>
<dbReference type="PROSITE" id="PS51767">
    <property type="entry name" value="PEPTIDASE_A1"/>
    <property type="match status" value="1"/>
</dbReference>
<evidence type="ECO:0000259" key="17">
    <source>
        <dbReference type="PROSITE" id="PS51767"/>
    </source>
</evidence>
<dbReference type="PRINTS" id="PR00792">
    <property type="entry name" value="PEPSIN"/>
</dbReference>
<reference evidence="18" key="1">
    <citation type="submission" date="2020-10" db="EMBL/GenBank/DDBJ databases">
        <authorList>
            <person name="Roach M.J.R."/>
        </authorList>
    </citation>
    <scope>NUCLEOTIDE SEQUENCE</scope>
    <source>
        <strain evidence="18">CBS 1945</strain>
    </source>
</reference>
<feature type="domain" description="Peptidase A1" evidence="17">
    <location>
        <begin position="73"/>
        <end position="512"/>
    </location>
</feature>
<dbReference type="PANTHER" id="PTHR47966:SF65">
    <property type="entry name" value="ASPARTIC-TYPE ENDOPEPTIDASE"/>
    <property type="match status" value="1"/>
</dbReference>
<proteinExistence type="inferred from homology"/>
<keyword evidence="11 13" id="KW-1015">Disulfide bond</keyword>
<dbReference type="InterPro" id="IPR001461">
    <property type="entry name" value="Aspartic_peptidase_A1"/>
</dbReference>